<dbReference type="EMBL" id="PGXC01000001">
    <property type="protein sequence ID" value="PKK92214.1"/>
    <property type="molecule type" value="Genomic_DNA"/>
</dbReference>
<gene>
    <name evidence="5" type="ORF">CVV64_02035</name>
</gene>
<protein>
    <submittedName>
        <fullName evidence="5">Uncharacterized protein</fullName>
    </submittedName>
</protein>
<feature type="repeat" description="TPR" evidence="3">
    <location>
        <begin position="615"/>
        <end position="648"/>
    </location>
</feature>
<feature type="repeat" description="TPR" evidence="3">
    <location>
        <begin position="300"/>
        <end position="333"/>
    </location>
</feature>
<dbReference type="Proteomes" id="UP000233256">
    <property type="component" value="Unassembled WGS sequence"/>
</dbReference>
<proteinExistence type="predicted"/>
<name>A0A2N1PV45_9BACT</name>
<dbReference type="InterPro" id="IPR011990">
    <property type="entry name" value="TPR-like_helical_dom_sf"/>
</dbReference>
<feature type="repeat" description="TPR" evidence="3">
    <location>
        <begin position="230"/>
        <end position="263"/>
    </location>
</feature>
<dbReference type="AlphaFoldDB" id="A0A2N1PV45"/>
<dbReference type="Pfam" id="PF13424">
    <property type="entry name" value="TPR_12"/>
    <property type="match status" value="1"/>
</dbReference>
<dbReference type="PANTHER" id="PTHR44943">
    <property type="entry name" value="CELLULOSE SYNTHASE OPERON PROTEIN C"/>
    <property type="match status" value="1"/>
</dbReference>
<dbReference type="Pfam" id="PF13181">
    <property type="entry name" value="TPR_8"/>
    <property type="match status" value="1"/>
</dbReference>
<dbReference type="PANTHER" id="PTHR44943:SF8">
    <property type="entry name" value="TPR REPEAT-CONTAINING PROTEIN MJ0263"/>
    <property type="match status" value="1"/>
</dbReference>
<dbReference type="PROSITE" id="PS50293">
    <property type="entry name" value="TPR_REGION"/>
    <property type="match status" value="1"/>
</dbReference>
<evidence type="ECO:0000313" key="5">
    <source>
        <dbReference type="EMBL" id="PKK92214.1"/>
    </source>
</evidence>
<dbReference type="PROSITE" id="PS50005">
    <property type="entry name" value="TPR"/>
    <property type="match status" value="7"/>
</dbReference>
<reference evidence="5 6" key="1">
    <citation type="journal article" date="2017" name="ISME J.">
        <title>Potential for microbial H2 and metal transformations associated with novel bacteria and archaea in deep terrestrial subsurface sediments.</title>
        <authorList>
            <person name="Hernsdorf A.W."/>
            <person name="Amano Y."/>
            <person name="Miyakawa K."/>
            <person name="Ise K."/>
            <person name="Suzuki Y."/>
            <person name="Anantharaman K."/>
            <person name="Probst A."/>
            <person name="Burstein D."/>
            <person name="Thomas B.C."/>
            <person name="Banfield J.F."/>
        </authorList>
    </citation>
    <scope>NUCLEOTIDE SEQUENCE [LARGE SCALE GENOMIC DNA]</scope>
    <source>
        <strain evidence="5">HGW-Wallbacteria-1</strain>
    </source>
</reference>
<keyword evidence="2 3" id="KW-0802">TPR repeat</keyword>
<dbReference type="Pfam" id="PF13432">
    <property type="entry name" value="TPR_16"/>
    <property type="match status" value="1"/>
</dbReference>
<feature type="repeat" description="TPR" evidence="3">
    <location>
        <begin position="730"/>
        <end position="763"/>
    </location>
</feature>
<dbReference type="SMART" id="SM00028">
    <property type="entry name" value="TPR"/>
    <property type="match status" value="10"/>
</dbReference>
<evidence type="ECO:0000256" key="4">
    <source>
        <dbReference type="SAM" id="MobiDB-lite"/>
    </source>
</evidence>
<feature type="repeat" description="TPR" evidence="3">
    <location>
        <begin position="662"/>
        <end position="695"/>
    </location>
</feature>
<evidence type="ECO:0000256" key="3">
    <source>
        <dbReference type="PROSITE-ProRule" id="PRU00339"/>
    </source>
</evidence>
<dbReference type="Pfam" id="PF14559">
    <property type="entry name" value="TPR_19"/>
    <property type="match status" value="2"/>
</dbReference>
<feature type="compositionally biased region" description="Acidic residues" evidence="4">
    <location>
        <begin position="545"/>
        <end position="559"/>
    </location>
</feature>
<feature type="compositionally biased region" description="Low complexity" evidence="4">
    <location>
        <begin position="530"/>
        <end position="544"/>
    </location>
</feature>
<feature type="region of interest" description="Disordered" evidence="4">
    <location>
        <begin position="528"/>
        <end position="565"/>
    </location>
</feature>
<dbReference type="SUPFAM" id="SSF48452">
    <property type="entry name" value="TPR-like"/>
    <property type="match status" value="2"/>
</dbReference>
<sequence>MIRNPEILVLVLDKGTLGKLRKSGMLIVEEPPNSKEPLYIGVFIEKKTSMELGSLFRVRAVARDDSSTMVSYTVSREMKLPFKMQIQRPKDPTLVPIRYITFADLFDPALDSKFFITAEKAIEMMKMTIVFIRLDSAMAEEMGLPEMIPLLEEDYRSFSERSDGMLNVDIIIRGMSFVMDHDPDFEEVPLYSDFIVNVRTEEARAHLEEGRISEAMETIFSAMRIAPENAALHFFLGNVYFERQQFDKSLEAYDQTLKFDPGFREALNNKGICLVAMDRLDDAIAIWEKSLKLPGGKDDPILLVNLGKAYIAQGDLKLAEKFLRKSVKLKPGNRFARNYLAVVLANTDRLKEAAKVWQSLLADGIYNPSVAVNLARCLVATGKPEEAYPLFFDIVFDDGTADPSSRRVAAQGLKDLSAHLLHELGGLSPADAVKVCDFTLSCLLRHGVHVKGFGKLTKKFRKEMETLLLALDEANARVTEIRFGDFPEGGEMVFKYTELPFGGRISLASEKGVSDLLKKRDMLDELLKGSSESSSSAVSQSQEDSPAEEDVDEDEPEVLPEDKTRNLERLLKAVKDEPDNEWAHYQLATALADAGRTKDALDHFGKAAIINPDNAIAHHAMGSVLTRLGRFSEAVKCFQHAIIATPDDELSKLYEKWNYRDSLAYFDLGEVYMRMEMLEESIEMFKKGLGVDARVPLAHFHLGLCYGMNSDYELSEESFRNAILLDSGFGPAHTRLGIALYHQEKLDEAVASFSRALELNAMDMEAMFMLGQTYARKGSLTQAIECFRSVSRIGKGSDIARASETRIVELMGGDQ</sequence>
<feature type="repeat" description="TPR" evidence="3">
    <location>
        <begin position="581"/>
        <end position="614"/>
    </location>
</feature>
<keyword evidence="1" id="KW-0677">Repeat</keyword>
<organism evidence="5 6">
    <name type="scientific">Candidatus Wallbacteria bacterium HGW-Wallbacteria-1</name>
    <dbReference type="NCBI Taxonomy" id="2013854"/>
    <lineage>
        <taxon>Bacteria</taxon>
        <taxon>Candidatus Walliibacteriota</taxon>
    </lineage>
</organism>
<accession>A0A2N1PV45</accession>
<evidence type="ECO:0000256" key="1">
    <source>
        <dbReference type="ARBA" id="ARBA00022737"/>
    </source>
</evidence>
<evidence type="ECO:0000256" key="2">
    <source>
        <dbReference type="ARBA" id="ARBA00022803"/>
    </source>
</evidence>
<dbReference type="InterPro" id="IPR019734">
    <property type="entry name" value="TPR_rpt"/>
</dbReference>
<dbReference type="InterPro" id="IPR051685">
    <property type="entry name" value="Ycf3/AcsC/BcsC/TPR_MFPF"/>
</dbReference>
<feature type="repeat" description="TPR" evidence="3">
    <location>
        <begin position="764"/>
        <end position="797"/>
    </location>
</feature>
<dbReference type="Gene3D" id="1.25.40.10">
    <property type="entry name" value="Tetratricopeptide repeat domain"/>
    <property type="match status" value="2"/>
</dbReference>
<evidence type="ECO:0000313" key="6">
    <source>
        <dbReference type="Proteomes" id="UP000233256"/>
    </source>
</evidence>
<comment type="caution">
    <text evidence="5">The sequence shown here is derived from an EMBL/GenBank/DDBJ whole genome shotgun (WGS) entry which is preliminary data.</text>
</comment>